<name>A0ABD5ULS1_9EURY</name>
<keyword evidence="5" id="KW-1185">Reference proteome</keyword>
<feature type="domain" description="SWIM-type" evidence="3">
    <location>
        <begin position="90"/>
        <end position="122"/>
    </location>
</feature>
<comment type="caution">
    <text evidence="4">The sequence shown here is derived from an EMBL/GenBank/DDBJ whole genome shotgun (WGS) entry which is preliminary data.</text>
</comment>
<dbReference type="AlphaFoldDB" id="A0ABD5ULS1"/>
<keyword evidence="1" id="KW-0863">Zinc-finger</keyword>
<organism evidence="4 5">
    <name type="scientific">Halorubrum trueperi</name>
    <dbReference type="NCBI Taxonomy" id="2004704"/>
    <lineage>
        <taxon>Archaea</taxon>
        <taxon>Methanobacteriati</taxon>
        <taxon>Methanobacteriota</taxon>
        <taxon>Stenosarchaea group</taxon>
        <taxon>Halobacteria</taxon>
        <taxon>Halobacteriales</taxon>
        <taxon>Haloferacaceae</taxon>
        <taxon>Halorubrum</taxon>
    </lineage>
</organism>
<evidence type="ECO:0000313" key="5">
    <source>
        <dbReference type="Proteomes" id="UP001596333"/>
    </source>
</evidence>
<evidence type="ECO:0000256" key="2">
    <source>
        <dbReference type="SAM" id="MobiDB-lite"/>
    </source>
</evidence>
<protein>
    <recommendedName>
        <fullName evidence="3">SWIM-type domain-containing protein</fullName>
    </recommendedName>
</protein>
<proteinExistence type="predicted"/>
<dbReference type="EMBL" id="JBHSXI010000016">
    <property type="protein sequence ID" value="MFC6890153.1"/>
    <property type="molecule type" value="Genomic_DNA"/>
</dbReference>
<dbReference type="Proteomes" id="UP001596333">
    <property type="component" value="Unassembled WGS sequence"/>
</dbReference>
<evidence type="ECO:0000256" key="1">
    <source>
        <dbReference type="PROSITE-ProRule" id="PRU00325"/>
    </source>
</evidence>
<keyword evidence="1" id="KW-0862">Zinc</keyword>
<feature type="compositionally biased region" description="Low complexity" evidence="2">
    <location>
        <begin position="8"/>
        <end position="31"/>
    </location>
</feature>
<keyword evidence="1" id="KW-0479">Metal-binding</keyword>
<gene>
    <name evidence="4" type="ORF">ACFQEY_14205</name>
</gene>
<feature type="region of interest" description="Disordered" evidence="2">
    <location>
        <begin position="1"/>
        <end position="72"/>
    </location>
</feature>
<dbReference type="RefSeq" id="WP_379769736.1">
    <property type="nucleotide sequence ID" value="NZ_JBHSXI010000016.1"/>
</dbReference>
<evidence type="ECO:0000313" key="4">
    <source>
        <dbReference type="EMBL" id="MFC6890153.1"/>
    </source>
</evidence>
<evidence type="ECO:0000259" key="3">
    <source>
        <dbReference type="PROSITE" id="PS50966"/>
    </source>
</evidence>
<accession>A0ABD5ULS1</accession>
<dbReference type="GO" id="GO:0008270">
    <property type="term" value="F:zinc ion binding"/>
    <property type="evidence" value="ECO:0007669"/>
    <property type="project" value="UniProtKB-KW"/>
</dbReference>
<reference evidence="4 5" key="1">
    <citation type="journal article" date="2019" name="Int. J. Syst. Evol. Microbiol.">
        <title>The Global Catalogue of Microorganisms (GCM) 10K type strain sequencing project: providing services to taxonomists for standard genome sequencing and annotation.</title>
        <authorList>
            <consortium name="The Broad Institute Genomics Platform"/>
            <consortium name="The Broad Institute Genome Sequencing Center for Infectious Disease"/>
            <person name="Wu L."/>
            <person name="Ma J."/>
        </authorList>
    </citation>
    <scope>NUCLEOTIDE SEQUENCE [LARGE SCALE GENOMIC DNA]</scope>
    <source>
        <strain evidence="4 5">Y73</strain>
    </source>
</reference>
<sequence>MTHPRTPPAAADPYAPRSPASSPPESVAGGPWDSEVPPDARVPPNAGIPPDTEANSDPDDARSARAAAEPMTVRTLRDRRYVVETEGGTYVVALDDGTCTCPDHAIRGSHCKHLRRVAMEVAAGALPAPDERAAVCAVCGDETFVPRDADGPQLCERHGFEPGSVVGDRETDERLVVVAVTNERADAYRTDEGRTLDEYATNADYVAHEPVVEAVYVESLRPDRPIEGAKRYGFPASRLASLR</sequence>
<dbReference type="PROSITE" id="PS50966">
    <property type="entry name" value="ZF_SWIM"/>
    <property type="match status" value="1"/>
</dbReference>
<dbReference type="InterPro" id="IPR007527">
    <property type="entry name" value="Znf_SWIM"/>
</dbReference>